<sequence length="40" mass="4740">SSTIQTRLDSVVHACNKTLLDRDRYRYLVAVIPNLFRKYL</sequence>
<evidence type="ECO:0000313" key="1">
    <source>
        <dbReference type="EMBL" id="CAG8850561.1"/>
    </source>
</evidence>
<reference evidence="1" key="1">
    <citation type="submission" date="2021-06" db="EMBL/GenBank/DDBJ databases">
        <authorList>
            <person name="Kallberg Y."/>
            <person name="Tangrot J."/>
            <person name="Rosling A."/>
        </authorList>
    </citation>
    <scope>NUCLEOTIDE SEQUENCE</scope>
    <source>
        <strain evidence="1">MA461A</strain>
    </source>
</reference>
<protein>
    <submittedName>
        <fullName evidence="1">33890_t:CDS:1</fullName>
    </submittedName>
</protein>
<name>A0ACA9SWG3_9GLOM</name>
<gene>
    <name evidence="1" type="ORF">RPERSI_LOCUS36151</name>
</gene>
<organism evidence="1 2">
    <name type="scientific">Racocetra persica</name>
    <dbReference type="NCBI Taxonomy" id="160502"/>
    <lineage>
        <taxon>Eukaryota</taxon>
        <taxon>Fungi</taxon>
        <taxon>Fungi incertae sedis</taxon>
        <taxon>Mucoromycota</taxon>
        <taxon>Glomeromycotina</taxon>
        <taxon>Glomeromycetes</taxon>
        <taxon>Diversisporales</taxon>
        <taxon>Gigasporaceae</taxon>
        <taxon>Racocetra</taxon>
    </lineage>
</organism>
<comment type="caution">
    <text evidence="1">The sequence shown here is derived from an EMBL/GenBank/DDBJ whole genome shotgun (WGS) entry which is preliminary data.</text>
</comment>
<feature type="non-terminal residue" evidence="1">
    <location>
        <position position="40"/>
    </location>
</feature>
<dbReference type="EMBL" id="CAJVQC010171455">
    <property type="protein sequence ID" value="CAG8850561.1"/>
    <property type="molecule type" value="Genomic_DNA"/>
</dbReference>
<proteinExistence type="predicted"/>
<dbReference type="Proteomes" id="UP000789920">
    <property type="component" value="Unassembled WGS sequence"/>
</dbReference>
<feature type="non-terminal residue" evidence="1">
    <location>
        <position position="1"/>
    </location>
</feature>
<evidence type="ECO:0000313" key="2">
    <source>
        <dbReference type="Proteomes" id="UP000789920"/>
    </source>
</evidence>
<keyword evidence="2" id="KW-1185">Reference proteome</keyword>
<accession>A0ACA9SWG3</accession>